<dbReference type="Pfam" id="PF13460">
    <property type="entry name" value="NAD_binding_10"/>
    <property type="match status" value="1"/>
</dbReference>
<dbReference type="PANTHER" id="PTHR47706">
    <property type="entry name" value="NMRA-LIKE FAMILY PROTEIN"/>
    <property type="match status" value="1"/>
</dbReference>
<organism evidence="5 6">
    <name type="scientific">Aspergillus tamarii</name>
    <dbReference type="NCBI Taxonomy" id="41984"/>
    <lineage>
        <taxon>Eukaryota</taxon>
        <taxon>Fungi</taxon>
        <taxon>Dikarya</taxon>
        <taxon>Ascomycota</taxon>
        <taxon>Pezizomycotina</taxon>
        <taxon>Eurotiomycetes</taxon>
        <taxon>Eurotiomycetidae</taxon>
        <taxon>Eurotiales</taxon>
        <taxon>Aspergillaceae</taxon>
        <taxon>Aspergillus</taxon>
        <taxon>Aspergillus subgen. Circumdati</taxon>
    </lineage>
</organism>
<keyword evidence="2" id="KW-0521">NADP</keyword>
<feature type="domain" description="NAD(P)-binding" evidence="4">
    <location>
        <begin position="12"/>
        <end position="151"/>
    </location>
</feature>
<sequence length="303" mass="32689">MPPIIKHVAIAGISGNVGSHALQELLKQGSFHITALARRQPATIPAGVALKVVDFDSIDALTAALDGQDAFIDATNTRDASLSIRMIDAAVAAGVYRLIPPEFCGDPGLAAARALPPFQAKSTIFEYVEKMGRENKITWTAISNSAFLDWGLRSGFLGIDLFNKKIELFNGGMVPYPSTLLSSVGQAITAALQNPVETENRVCYVHNAWKNQKALADLAQDALGGTWQIQARDMDKAFSDAMGQLENGQSTSQTMVDIIKYHISTPSLEQTMGQNDNELLGVRVLSDDALKDLFRQIASDKGK</sequence>
<dbReference type="EMBL" id="ML738596">
    <property type="protein sequence ID" value="KAE8166081.1"/>
    <property type="molecule type" value="Genomic_DNA"/>
</dbReference>
<proteinExistence type="inferred from homology"/>
<dbReference type="PANTHER" id="PTHR47706:SF1">
    <property type="entry name" value="CIPA-LIKE, PUTATIVE (AFU_ORTHOLOGUE AFUA_1G12460)-RELATED"/>
    <property type="match status" value="1"/>
</dbReference>
<protein>
    <recommendedName>
        <fullName evidence="4">NAD(P)-binding domain-containing protein</fullName>
    </recommendedName>
</protein>
<gene>
    <name evidence="5" type="ORF">BDV40DRAFT_308079</name>
</gene>
<accession>A0A5N6V846</accession>
<evidence type="ECO:0000256" key="2">
    <source>
        <dbReference type="ARBA" id="ARBA00022857"/>
    </source>
</evidence>
<keyword evidence="6" id="KW-1185">Reference proteome</keyword>
<dbReference type="InterPro" id="IPR051609">
    <property type="entry name" value="NmrA/Isoflavone_reductase-like"/>
</dbReference>
<dbReference type="OrthoDB" id="9974981at2759"/>
<evidence type="ECO:0000313" key="5">
    <source>
        <dbReference type="EMBL" id="KAE8166081.1"/>
    </source>
</evidence>
<dbReference type="GO" id="GO:0016491">
    <property type="term" value="F:oxidoreductase activity"/>
    <property type="evidence" value="ECO:0007669"/>
    <property type="project" value="UniProtKB-KW"/>
</dbReference>
<comment type="similarity">
    <text evidence="1">Belongs to the NmrA-type oxidoreductase family. Isoflavone reductase subfamily.</text>
</comment>
<dbReference type="Gene3D" id="3.40.50.720">
    <property type="entry name" value="NAD(P)-binding Rossmann-like Domain"/>
    <property type="match status" value="1"/>
</dbReference>
<dbReference type="Proteomes" id="UP000326950">
    <property type="component" value="Unassembled WGS sequence"/>
</dbReference>
<evidence type="ECO:0000256" key="3">
    <source>
        <dbReference type="ARBA" id="ARBA00023002"/>
    </source>
</evidence>
<name>A0A5N6V846_ASPTM</name>
<keyword evidence="3" id="KW-0560">Oxidoreductase</keyword>
<dbReference type="AlphaFoldDB" id="A0A5N6V846"/>
<evidence type="ECO:0000313" key="6">
    <source>
        <dbReference type="Proteomes" id="UP000326950"/>
    </source>
</evidence>
<evidence type="ECO:0000256" key="1">
    <source>
        <dbReference type="ARBA" id="ARBA00005725"/>
    </source>
</evidence>
<reference evidence="5 6" key="1">
    <citation type="submission" date="2019-04" db="EMBL/GenBank/DDBJ databases">
        <title>Friends and foes A comparative genomics study of 23 Aspergillus species from section Flavi.</title>
        <authorList>
            <consortium name="DOE Joint Genome Institute"/>
            <person name="Kjaerbolling I."/>
            <person name="Vesth T."/>
            <person name="Frisvad J.C."/>
            <person name="Nybo J.L."/>
            <person name="Theobald S."/>
            <person name="Kildgaard S."/>
            <person name="Isbrandt T."/>
            <person name="Kuo A."/>
            <person name="Sato A."/>
            <person name="Lyhne E.K."/>
            <person name="Kogle M.E."/>
            <person name="Wiebenga A."/>
            <person name="Kun R.S."/>
            <person name="Lubbers R.J."/>
            <person name="Makela M.R."/>
            <person name="Barry K."/>
            <person name="Chovatia M."/>
            <person name="Clum A."/>
            <person name="Daum C."/>
            <person name="Haridas S."/>
            <person name="He G."/>
            <person name="LaButti K."/>
            <person name="Lipzen A."/>
            <person name="Mondo S."/>
            <person name="Riley R."/>
            <person name="Salamov A."/>
            <person name="Simmons B.A."/>
            <person name="Magnuson J.K."/>
            <person name="Henrissat B."/>
            <person name="Mortensen U.H."/>
            <person name="Larsen T.O."/>
            <person name="Devries R.P."/>
            <person name="Grigoriev I.V."/>
            <person name="Machida M."/>
            <person name="Baker S.E."/>
            <person name="Andersen M.R."/>
        </authorList>
    </citation>
    <scope>NUCLEOTIDE SEQUENCE [LARGE SCALE GENOMIC DNA]</scope>
    <source>
        <strain evidence="5 6">CBS 117626</strain>
    </source>
</reference>
<dbReference type="InterPro" id="IPR016040">
    <property type="entry name" value="NAD(P)-bd_dom"/>
</dbReference>
<dbReference type="InterPro" id="IPR036291">
    <property type="entry name" value="NAD(P)-bd_dom_sf"/>
</dbReference>
<dbReference type="SUPFAM" id="SSF51735">
    <property type="entry name" value="NAD(P)-binding Rossmann-fold domains"/>
    <property type="match status" value="1"/>
</dbReference>
<evidence type="ECO:0000259" key="4">
    <source>
        <dbReference type="Pfam" id="PF13460"/>
    </source>
</evidence>